<dbReference type="Pfam" id="PF04295">
    <property type="entry name" value="GD_AH_second"/>
    <property type="match status" value="1"/>
</dbReference>
<dbReference type="GO" id="GO:0019698">
    <property type="term" value="P:D-galacturonate catabolic process"/>
    <property type="evidence" value="ECO:0007669"/>
    <property type="project" value="TreeGrafter"/>
</dbReference>
<comment type="similarity">
    <text evidence="1">Belongs to the UxaA family.</text>
</comment>
<accession>A0A6B1FYJ0</accession>
<evidence type="ECO:0000259" key="4">
    <source>
        <dbReference type="Pfam" id="PF20629"/>
    </source>
</evidence>
<evidence type="ECO:0000256" key="1">
    <source>
        <dbReference type="ARBA" id="ARBA00010986"/>
    </source>
</evidence>
<organism evidence="5">
    <name type="scientific">Caldilineaceae bacterium SB0675_bin_29</name>
    <dbReference type="NCBI Taxonomy" id="2605266"/>
    <lineage>
        <taxon>Bacteria</taxon>
        <taxon>Bacillati</taxon>
        <taxon>Chloroflexota</taxon>
        <taxon>Caldilineae</taxon>
        <taxon>Caldilineales</taxon>
        <taxon>Caldilineaceae</taxon>
    </lineage>
</organism>
<dbReference type="InterPro" id="IPR048332">
    <property type="entry name" value="GD_AH_C"/>
</dbReference>
<dbReference type="PANTHER" id="PTHR30536">
    <property type="entry name" value="ALTRONATE/GALACTARATE DEHYDRATASE"/>
    <property type="match status" value="1"/>
</dbReference>
<dbReference type="EMBL" id="VYDA01000468">
    <property type="protein sequence ID" value="MYH62622.1"/>
    <property type="molecule type" value="Genomic_DNA"/>
</dbReference>
<name>A0A6B1FYJ0_9CHLR</name>
<dbReference type="PANTHER" id="PTHR30536:SF5">
    <property type="entry name" value="ALTRONATE DEHYDRATASE"/>
    <property type="match status" value="1"/>
</dbReference>
<comment type="caution">
    <text evidence="5">The sequence shown here is derived from an EMBL/GenBank/DDBJ whole genome shotgun (WGS) entry which is preliminary data.</text>
</comment>
<reference evidence="5" key="1">
    <citation type="submission" date="2019-09" db="EMBL/GenBank/DDBJ databases">
        <title>Characterisation of the sponge microbiome using genome-centric metagenomics.</title>
        <authorList>
            <person name="Engelberts J.P."/>
            <person name="Robbins S.J."/>
            <person name="De Goeij J.M."/>
            <person name="Aranda M."/>
            <person name="Bell S.C."/>
            <person name="Webster N.S."/>
        </authorList>
    </citation>
    <scope>NUCLEOTIDE SEQUENCE</scope>
    <source>
        <strain evidence="5">SB0675_bin_29</strain>
    </source>
</reference>
<keyword evidence="5" id="KW-0378">Hydrolase</keyword>
<keyword evidence="2" id="KW-0456">Lyase</keyword>
<evidence type="ECO:0000313" key="5">
    <source>
        <dbReference type="EMBL" id="MYH62622.1"/>
    </source>
</evidence>
<evidence type="ECO:0000259" key="3">
    <source>
        <dbReference type="Pfam" id="PF04295"/>
    </source>
</evidence>
<feature type="domain" description="D-galactarate/Altronate dehydratase second" evidence="3">
    <location>
        <begin position="9"/>
        <end position="133"/>
    </location>
</feature>
<gene>
    <name evidence="5" type="ORF">F4148_13000</name>
</gene>
<sequence>MSAKTEFQGFLRQDGRKGIRNTILVVYLVECAHHVAREIVYPYRKQGVHLIGFSGCYPNQYAFDMMARLCTHPNTGAVLLVSLGCESFDRRGLQQLVSESGRPVETLVIQERGGTLTTVDQGLAWLEDTLTELEEATKRVPMSVDELVVGAICGGSDATSGITANPAIGRCFDLLVENNASAIFEEGGELIGCEQIMAHRAVTPALGQEILSTMEKTARYYTTMGHGSFAVGNADGGLTTVEEKSMGAYAKSGSSPIRGLIKPGDVPPGGGLYLLDIVPDGGARFGFPNINDNAEIAELIACGAHLTLFSTGRGSVVGSAISPVIKVCANPETYRRMAGDMDVDAGRILKGEATLDDVGREIFAHVLDVAGGAPTKSESLGHQEFVLTYKSFEPIGPACLPV</sequence>
<protein>
    <submittedName>
        <fullName evidence="5">UxaA family hydrolase</fullName>
    </submittedName>
</protein>
<dbReference type="Pfam" id="PF20629">
    <property type="entry name" value="GD_AH_C"/>
    <property type="match status" value="1"/>
</dbReference>
<dbReference type="AlphaFoldDB" id="A0A6B1FYJ0"/>
<evidence type="ECO:0000256" key="2">
    <source>
        <dbReference type="ARBA" id="ARBA00023239"/>
    </source>
</evidence>
<proteinExistence type="inferred from homology"/>
<dbReference type="GO" id="GO:0016787">
    <property type="term" value="F:hydrolase activity"/>
    <property type="evidence" value="ECO:0007669"/>
    <property type="project" value="UniProtKB-KW"/>
</dbReference>
<feature type="domain" description="D-galactarate/Altronate dehydratase C-terminal" evidence="4">
    <location>
        <begin position="145"/>
        <end position="390"/>
    </location>
</feature>
<dbReference type="InterPro" id="IPR052172">
    <property type="entry name" value="UxaA_altronate/galactarate_dh"/>
</dbReference>
<dbReference type="GO" id="GO:0016829">
    <property type="term" value="F:lyase activity"/>
    <property type="evidence" value="ECO:0007669"/>
    <property type="project" value="UniProtKB-KW"/>
</dbReference>
<dbReference type="InterPro" id="IPR007392">
    <property type="entry name" value="GD_AH_second"/>
</dbReference>